<dbReference type="RefSeq" id="WP_316411759.1">
    <property type="nucleotide sequence ID" value="NZ_AP027080.1"/>
</dbReference>
<feature type="transmembrane region" description="Helical" evidence="6">
    <location>
        <begin position="71"/>
        <end position="91"/>
    </location>
</feature>
<dbReference type="AlphaFoldDB" id="A0AA48KAA8"/>
<evidence type="ECO:0000256" key="4">
    <source>
        <dbReference type="ARBA" id="ARBA00022989"/>
    </source>
</evidence>
<dbReference type="InterPro" id="IPR051611">
    <property type="entry name" value="ECF_transporter_component"/>
</dbReference>
<dbReference type="PANTHER" id="PTHR34857">
    <property type="entry name" value="SLL0384 PROTEIN"/>
    <property type="match status" value="1"/>
</dbReference>
<dbReference type="NCBIfam" id="TIGR02454">
    <property type="entry name" value="ECF_T_CbiQ"/>
    <property type="match status" value="1"/>
</dbReference>
<evidence type="ECO:0000313" key="8">
    <source>
        <dbReference type="Proteomes" id="UP001238179"/>
    </source>
</evidence>
<evidence type="ECO:0000313" key="7">
    <source>
        <dbReference type="EMBL" id="BDU73117.1"/>
    </source>
</evidence>
<evidence type="ECO:0000256" key="2">
    <source>
        <dbReference type="ARBA" id="ARBA00022475"/>
    </source>
</evidence>
<dbReference type="EMBL" id="AP027080">
    <property type="protein sequence ID" value="BDU73117.1"/>
    <property type="molecule type" value="Genomic_DNA"/>
</dbReference>
<evidence type="ECO:0000256" key="1">
    <source>
        <dbReference type="ARBA" id="ARBA00004651"/>
    </source>
</evidence>
<dbReference type="InterPro" id="IPR012809">
    <property type="entry name" value="ECF_CbiQ"/>
</dbReference>
<dbReference type="GO" id="GO:0043190">
    <property type="term" value="C:ATP-binding cassette (ABC) transporter complex"/>
    <property type="evidence" value="ECO:0007669"/>
    <property type="project" value="InterPro"/>
</dbReference>
<evidence type="ECO:0000256" key="5">
    <source>
        <dbReference type="ARBA" id="ARBA00023136"/>
    </source>
</evidence>
<keyword evidence="4 6" id="KW-1133">Transmembrane helix</keyword>
<dbReference type="KEGG" id="msil:METEAL_22910"/>
<keyword evidence="3 6" id="KW-0812">Transmembrane</keyword>
<feature type="transmembrane region" description="Helical" evidence="6">
    <location>
        <begin position="34"/>
        <end position="59"/>
    </location>
</feature>
<accession>A0AA48KAA8</accession>
<reference evidence="8" key="1">
    <citation type="journal article" date="2023" name="Int. J. Syst. Evol. Microbiol.">
        <title>Mesoterricola silvestris gen. nov., sp. nov., Mesoterricola sediminis sp. nov., Geothrix oryzae sp. nov., Geothrix edaphica sp. nov., Geothrix rubra sp. nov., and Geothrix limicola sp. nov., six novel members of Acidobacteriota isolated from soils.</title>
        <authorList>
            <person name="Itoh H."/>
            <person name="Sugisawa Y."/>
            <person name="Mise K."/>
            <person name="Xu Z."/>
            <person name="Kuniyasu M."/>
            <person name="Ushijima N."/>
            <person name="Kawano K."/>
            <person name="Kobayashi E."/>
            <person name="Shiratori Y."/>
            <person name="Masuda Y."/>
            <person name="Senoo K."/>
        </authorList>
    </citation>
    <scope>NUCLEOTIDE SEQUENCE [LARGE SCALE GENOMIC DNA]</scope>
    <source>
        <strain evidence="8">W79</strain>
    </source>
</reference>
<evidence type="ECO:0000256" key="6">
    <source>
        <dbReference type="SAM" id="Phobius"/>
    </source>
</evidence>
<dbReference type="InterPro" id="IPR003339">
    <property type="entry name" value="ABC/ECF_trnsptr_transmembrane"/>
</dbReference>
<dbReference type="GO" id="GO:0006824">
    <property type="term" value="P:cobalt ion transport"/>
    <property type="evidence" value="ECO:0007669"/>
    <property type="project" value="InterPro"/>
</dbReference>
<sequence length="268" mass="28316">MSALASLIPFGTLDELAAADSPVHRLDPRAKLLATALFIVAVASFGRYEVAALAPFALYPAALMALGGIPAGFILSRMLAALPFVLLLAALNPVLDRAPLLTLGPVAISGGWVSFASILMRFALTVGAALVLVATTSMDGVCLGLERLGAPRAFAQQVAFLHRYAFVLGAEALRIHRARTLRAFGGKLTPGEFATLAGNLLLRAWDRARRIHVAMLTRGFTGRFPEPRPLAWGTRDLLFTVLCAAAFAALRVWNLPRILGGLLAGGAP</sequence>
<evidence type="ECO:0000256" key="3">
    <source>
        <dbReference type="ARBA" id="ARBA00022692"/>
    </source>
</evidence>
<keyword evidence="2" id="KW-1003">Cell membrane</keyword>
<dbReference type="PANTHER" id="PTHR34857:SF2">
    <property type="entry name" value="SLL0384 PROTEIN"/>
    <property type="match status" value="1"/>
</dbReference>
<dbReference type="Pfam" id="PF02361">
    <property type="entry name" value="CbiQ"/>
    <property type="match status" value="1"/>
</dbReference>
<dbReference type="Proteomes" id="UP001238179">
    <property type="component" value="Chromosome"/>
</dbReference>
<keyword evidence="8" id="KW-1185">Reference proteome</keyword>
<proteinExistence type="predicted"/>
<name>A0AA48KAA8_9BACT</name>
<gene>
    <name evidence="7" type="primary">nikQ</name>
    <name evidence="7" type="ORF">METEAL_22910</name>
</gene>
<comment type="subcellular location">
    <subcellularLocation>
        <location evidence="1">Cell membrane</location>
        <topology evidence="1">Multi-pass membrane protein</topology>
    </subcellularLocation>
</comment>
<organism evidence="7 8">
    <name type="scientific">Mesoterricola silvestris</name>
    <dbReference type="NCBI Taxonomy" id="2927979"/>
    <lineage>
        <taxon>Bacteria</taxon>
        <taxon>Pseudomonadati</taxon>
        <taxon>Acidobacteriota</taxon>
        <taxon>Holophagae</taxon>
        <taxon>Holophagales</taxon>
        <taxon>Holophagaceae</taxon>
        <taxon>Mesoterricola</taxon>
    </lineage>
</organism>
<protein>
    <submittedName>
        <fullName evidence="7">Cobalt ECF transporter T component CbiQ</fullName>
    </submittedName>
</protein>
<keyword evidence="5 6" id="KW-0472">Membrane</keyword>
<dbReference type="CDD" id="cd16914">
    <property type="entry name" value="EcfT"/>
    <property type="match status" value="1"/>
</dbReference>